<comment type="caution">
    <text evidence="2">The sequence shown here is derived from an EMBL/GenBank/DDBJ whole genome shotgun (WGS) entry which is preliminary data.</text>
</comment>
<keyword evidence="3" id="KW-1185">Reference proteome</keyword>
<accession>A0ABU7VW55</accession>
<dbReference type="Pfam" id="PF13025">
    <property type="entry name" value="DUF3886"/>
    <property type="match status" value="1"/>
</dbReference>
<organism evidence="2 3">
    <name type="scientific">Paenibacillus haidiansis</name>
    <dbReference type="NCBI Taxonomy" id="1574488"/>
    <lineage>
        <taxon>Bacteria</taxon>
        <taxon>Bacillati</taxon>
        <taxon>Bacillota</taxon>
        <taxon>Bacilli</taxon>
        <taxon>Bacillales</taxon>
        <taxon>Paenibacillaceae</taxon>
        <taxon>Paenibacillus</taxon>
    </lineage>
</organism>
<dbReference type="InterPro" id="IPR024980">
    <property type="entry name" value="DUF3886"/>
</dbReference>
<dbReference type="EMBL" id="JAZHPZ010000008">
    <property type="protein sequence ID" value="MEF2967503.1"/>
    <property type="molecule type" value="Genomic_DNA"/>
</dbReference>
<sequence length="85" mass="9848">MAKKKYAPATAAKTADKPATLKDLLGEGTIAKLKEQAAQLKQEEEQRREEARVKAEEERKAERKRLDNDFEHLLNTSKLDWHKFK</sequence>
<evidence type="ECO:0000256" key="1">
    <source>
        <dbReference type="SAM" id="MobiDB-lite"/>
    </source>
</evidence>
<reference evidence="2 3" key="1">
    <citation type="submission" date="2024-02" db="EMBL/GenBank/DDBJ databases">
        <title>A nitrogen-fixing paenibacillus bacterium.</title>
        <authorList>
            <person name="Zhang W.L."/>
            <person name="Chen S.F."/>
        </authorList>
    </citation>
    <scope>NUCLEOTIDE SEQUENCE [LARGE SCALE GENOMIC DNA]</scope>
    <source>
        <strain evidence="2 3">M1</strain>
    </source>
</reference>
<proteinExistence type="predicted"/>
<feature type="region of interest" description="Disordered" evidence="1">
    <location>
        <begin position="41"/>
        <end position="64"/>
    </location>
</feature>
<evidence type="ECO:0000313" key="3">
    <source>
        <dbReference type="Proteomes" id="UP001306950"/>
    </source>
</evidence>
<gene>
    <name evidence="2" type="ORF">V3851_16880</name>
</gene>
<evidence type="ECO:0000313" key="2">
    <source>
        <dbReference type="EMBL" id="MEF2967503.1"/>
    </source>
</evidence>
<dbReference type="RefSeq" id="WP_331847722.1">
    <property type="nucleotide sequence ID" value="NZ_JAZHPZ010000008.1"/>
</dbReference>
<protein>
    <submittedName>
        <fullName evidence="2">YqkE family protein</fullName>
    </submittedName>
</protein>
<dbReference type="Proteomes" id="UP001306950">
    <property type="component" value="Unassembled WGS sequence"/>
</dbReference>
<name>A0ABU7VW55_9BACL</name>